<dbReference type="InterPro" id="IPR035919">
    <property type="entry name" value="EAL_sf"/>
</dbReference>
<keyword evidence="4" id="KW-1185">Reference proteome</keyword>
<sequence>MRRNLGKLKSERAMQDHHKAKGGGLGKGALKWADVPYGHHDPLSYAIAARDRSTVEMVNDAVRHKQVMLAFQPVVPAGQSDRVAFYEGLIRVLDATGRIIPAREFIGAIETTETGRIIDCLALEKGLRTLSMHGGLRLSINMSARSIGYARWMRTLTKGLDADPTVAERLILEITESSAMLVPELVTGFMDEISQRGVSFALDDFGAGFTSMRYLRDFYFDILKIDGQFIRGIAQDTDNQVLTTALATIGRQFDMVTIAESVERADDAAFLTAIGIDCLQGYFFGAPSVKPVWLTPDARRGAA</sequence>
<proteinExistence type="predicted"/>
<dbReference type="EMBL" id="JBIHMM010000002">
    <property type="protein sequence ID" value="MFH0253930.1"/>
    <property type="molecule type" value="Genomic_DNA"/>
</dbReference>
<dbReference type="PANTHER" id="PTHR33121">
    <property type="entry name" value="CYCLIC DI-GMP PHOSPHODIESTERASE PDEF"/>
    <property type="match status" value="1"/>
</dbReference>
<dbReference type="PROSITE" id="PS50883">
    <property type="entry name" value="EAL"/>
    <property type="match status" value="1"/>
</dbReference>
<evidence type="ECO:0000313" key="3">
    <source>
        <dbReference type="EMBL" id="MFH0253930.1"/>
    </source>
</evidence>
<dbReference type="SUPFAM" id="SSF141868">
    <property type="entry name" value="EAL domain-like"/>
    <property type="match status" value="1"/>
</dbReference>
<dbReference type="InterPro" id="IPR001633">
    <property type="entry name" value="EAL_dom"/>
</dbReference>
<dbReference type="InterPro" id="IPR050706">
    <property type="entry name" value="Cyclic-di-GMP_PDE-like"/>
</dbReference>
<dbReference type="Proteomes" id="UP001607157">
    <property type="component" value="Unassembled WGS sequence"/>
</dbReference>
<evidence type="ECO:0000259" key="2">
    <source>
        <dbReference type="PROSITE" id="PS50883"/>
    </source>
</evidence>
<organism evidence="3 4">
    <name type="scientific">Roseovarius aquimarinus</name>
    <dbReference type="NCBI Taxonomy" id="1229156"/>
    <lineage>
        <taxon>Bacteria</taxon>
        <taxon>Pseudomonadati</taxon>
        <taxon>Pseudomonadota</taxon>
        <taxon>Alphaproteobacteria</taxon>
        <taxon>Rhodobacterales</taxon>
        <taxon>Roseobacteraceae</taxon>
        <taxon>Roseovarius</taxon>
    </lineage>
</organism>
<gene>
    <name evidence="3" type="ORF">ACGRVM_08490</name>
</gene>
<dbReference type="Gene3D" id="3.20.20.450">
    <property type="entry name" value="EAL domain"/>
    <property type="match status" value="1"/>
</dbReference>
<accession>A0ABW7I8Z1</accession>
<name>A0ABW7I8Z1_9RHOB</name>
<feature type="compositionally biased region" description="Basic and acidic residues" evidence="1">
    <location>
        <begin position="8"/>
        <end position="17"/>
    </location>
</feature>
<reference evidence="3 4" key="1">
    <citation type="submission" date="2024-10" db="EMBL/GenBank/DDBJ databases">
        <authorList>
            <person name="Yang X.-N."/>
        </authorList>
    </citation>
    <scope>NUCLEOTIDE SEQUENCE [LARGE SCALE GENOMIC DNA]</scope>
    <source>
        <strain evidence="3 4">CAU 1059</strain>
    </source>
</reference>
<evidence type="ECO:0000313" key="4">
    <source>
        <dbReference type="Proteomes" id="UP001607157"/>
    </source>
</evidence>
<dbReference type="Pfam" id="PF00563">
    <property type="entry name" value="EAL"/>
    <property type="match status" value="1"/>
</dbReference>
<protein>
    <submittedName>
        <fullName evidence="3">EAL domain-containing protein</fullName>
    </submittedName>
</protein>
<evidence type="ECO:0000256" key="1">
    <source>
        <dbReference type="SAM" id="MobiDB-lite"/>
    </source>
</evidence>
<feature type="domain" description="EAL" evidence="2">
    <location>
        <begin position="51"/>
        <end position="301"/>
    </location>
</feature>
<comment type="caution">
    <text evidence="3">The sequence shown here is derived from an EMBL/GenBank/DDBJ whole genome shotgun (WGS) entry which is preliminary data.</text>
</comment>
<dbReference type="CDD" id="cd01948">
    <property type="entry name" value="EAL"/>
    <property type="match status" value="1"/>
</dbReference>
<feature type="region of interest" description="Disordered" evidence="1">
    <location>
        <begin position="1"/>
        <end position="23"/>
    </location>
</feature>
<dbReference type="PANTHER" id="PTHR33121:SF79">
    <property type="entry name" value="CYCLIC DI-GMP PHOSPHODIESTERASE PDED-RELATED"/>
    <property type="match status" value="1"/>
</dbReference>
<dbReference type="SMART" id="SM00052">
    <property type="entry name" value="EAL"/>
    <property type="match status" value="1"/>
</dbReference>